<comment type="caution">
    <text evidence="4">The sequence shown here is derived from an EMBL/GenBank/DDBJ whole genome shotgun (WGS) entry which is preliminary data.</text>
</comment>
<keyword evidence="4" id="KW-0378">Hydrolase</keyword>
<evidence type="ECO:0000256" key="1">
    <source>
        <dbReference type="PIRSR" id="PIRSR620023-1"/>
    </source>
</evidence>
<dbReference type="OrthoDB" id="9788924at2"/>
<dbReference type="InterPro" id="IPR000182">
    <property type="entry name" value="GNAT_dom"/>
</dbReference>
<dbReference type="PROSITE" id="PS51186">
    <property type="entry name" value="GNAT"/>
    <property type="match status" value="1"/>
</dbReference>
<feature type="binding site" evidence="2">
    <location>
        <position position="294"/>
    </location>
    <ligand>
        <name>substrate</name>
    </ligand>
</feature>
<feature type="binding site" evidence="2">
    <location>
        <position position="186"/>
    </location>
    <ligand>
        <name>substrate</name>
    </ligand>
</feature>
<dbReference type="Proteomes" id="UP000287996">
    <property type="component" value="Unassembled WGS sequence"/>
</dbReference>
<proteinExistence type="predicted"/>
<dbReference type="RefSeq" id="WP_126842330.1">
    <property type="nucleotide sequence ID" value="NZ_PIQH01000008.1"/>
</dbReference>
<organism evidence="4 5">
    <name type="scientific">Idiomarina tyrosinivorans</name>
    <dbReference type="NCBI Taxonomy" id="1445662"/>
    <lineage>
        <taxon>Bacteria</taxon>
        <taxon>Pseudomonadati</taxon>
        <taxon>Pseudomonadota</taxon>
        <taxon>Gammaproteobacteria</taxon>
        <taxon>Alteromonadales</taxon>
        <taxon>Idiomarinaceae</taxon>
        <taxon>Idiomarina</taxon>
    </lineage>
</organism>
<dbReference type="SUPFAM" id="SSF53756">
    <property type="entry name" value="UDP-Glycosyltransferase/glycogen phosphorylase"/>
    <property type="match status" value="1"/>
</dbReference>
<dbReference type="InterPro" id="IPR020023">
    <property type="entry name" value="PseG"/>
</dbReference>
<gene>
    <name evidence="4" type="primary">pseG</name>
    <name evidence="4" type="ORF">CWI84_09340</name>
</gene>
<dbReference type="NCBIfam" id="TIGR03590">
    <property type="entry name" value="PseG"/>
    <property type="match status" value="1"/>
</dbReference>
<sequence length="527" mass="58687">MDVQASQSIARGGIAFRVDAGPRIGLGHFMRCATLALQCSEQGSPVLIAGYGFPESLSVSLQQAGITVVCWQQSAVPNTALAPAAYFHSHWLPTSETQDAQQFEAELAAWEHNVEWIVVDHYALAKPWEKILARHSRVMAIDDLADRPHSASVLLDQTFQRCIADYKGLLNATCRPLLGTQYALLREEFIRAHHTAIASPNVRAIEPSLLISMGGADSDNVSGKLLTMLEKYSERTLHITVIVGAVNAHKQELAKQAEGIRNHQVSIVDHVENISGFLLSNSIAIGAPGGSSWERCACGIPTLLVTLAENQKTIAKQLVGNGCALSLGPAESLTAELLHQQLTRVFSHPDVYQSLKENSLRLCDAHGTRRVFQELFPAQTTSGDCLYLRKITEADIQQLFVWQNLPETRRYARNPAAPSWSEHQMWMKKKLAQPFNYFYRIDVEHDPAGMIRLDRLANGGYEISIFVAPEFYQRGVAITAIRAVQQLHREITIYATVKPENIASQRLFEKAKFKRLASDQFIWRSQQ</sequence>
<evidence type="ECO:0000313" key="4">
    <source>
        <dbReference type="EMBL" id="RUO79822.1"/>
    </source>
</evidence>
<evidence type="ECO:0000313" key="5">
    <source>
        <dbReference type="Proteomes" id="UP000287996"/>
    </source>
</evidence>
<dbReference type="InterPro" id="IPR016181">
    <property type="entry name" value="Acyl_CoA_acyltransferase"/>
</dbReference>
<reference evidence="4 5" key="1">
    <citation type="journal article" date="2011" name="Front. Microbiol.">
        <title>Genomic signatures of strain selection and enhancement in Bacillus atrophaeus var. globigii, a historical biowarfare simulant.</title>
        <authorList>
            <person name="Gibbons H.S."/>
            <person name="Broomall S.M."/>
            <person name="McNew L.A."/>
            <person name="Daligault H."/>
            <person name="Chapman C."/>
            <person name="Bruce D."/>
            <person name="Karavis M."/>
            <person name="Krepps M."/>
            <person name="McGregor P.A."/>
            <person name="Hong C."/>
            <person name="Park K.H."/>
            <person name="Akmal A."/>
            <person name="Feldman A."/>
            <person name="Lin J.S."/>
            <person name="Chang W.E."/>
            <person name="Higgs B.W."/>
            <person name="Demirev P."/>
            <person name="Lindquist J."/>
            <person name="Liem A."/>
            <person name="Fochler E."/>
            <person name="Read T.D."/>
            <person name="Tapia R."/>
            <person name="Johnson S."/>
            <person name="Bishop-Lilly K.A."/>
            <person name="Detter C."/>
            <person name="Han C."/>
            <person name="Sozhamannan S."/>
            <person name="Rosenzweig C.N."/>
            <person name="Skowronski E.W."/>
        </authorList>
    </citation>
    <scope>NUCLEOTIDE SEQUENCE [LARGE SCALE GENOMIC DNA]</scope>
    <source>
        <strain evidence="4 5">CC-PW-9</strain>
    </source>
</reference>
<feature type="active site" description="Proton acceptor" evidence="1">
    <location>
        <position position="28"/>
    </location>
</feature>
<dbReference type="SUPFAM" id="SSF55729">
    <property type="entry name" value="Acyl-CoA N-acyltransferases (Nat)"/>
    <property type="match status" value="1"/>
</dbReference>
<dbReference type="AlphaFoldDB" id="A0A432ZPP2"/>
<dbReference type="Gene3D" id="3.40.630.30">
    <property type="match status" value="1"/>
</dbReference>
<dbReference type="EMBL" id="PIQH01000008">
    <property type="protein sequence ID" value="RUO79822.1"/>
    <property type="molecule type" value="Genomic_DNA"/>
</dbReference>
<accession>A0A432ZPP2</accession>
<evidence type="ECO:0000256" key="2">
    <source>
        <dbReference type="PIRSR" id="PIRSR620023-2"/>
    </source>
</evidence>
<dbReference type="GO" id="GO:0016787">
    <property type="term" value="F:hydrolase activity"/>
    <property type="evidence" value="ECO:0007669"/>
    <property type="project" value="UniProtKB-KW"/>
</dbReference>
<dbReference type="Pfam" id="PF13302">
    <property type="entry name" value="Acetyltransf_3"/>
    <property type="match status" value="1"/>
</dbReference>
<dbReference type="PANTHER" id="PTHR43415">
    <property type="entry name" value="SPERMIDINE N(1)-ACETYLTRANSFERASE"/>
    <property type="match status" value="1"/>
</dbReference>
<name>A0A432ZPP2_9GAMM</name>
<dbReference type="Gene3D" id="3.40.50.2000">
    <property type="entry name" value="Glycogen Phosphorylase B"/>
    <property type="match status" value="1"/>
</dbReference>
<dbReference type="GO" id="GO:0016747">
    <property type="term" value="F:acyltransferase activity, transferring groups other than amino-acyl groups"/>
    <property type="evidence" value="ECO:0007669"/>
    <property type="project" value="InterPro"/>
</dbReference>
<feature type="domain" description="N-acetyltransferase" evidence="3">
    <location>
        <begin position="386"/>
        <end position="527"/>
    </location>
</feature>
<dbReference type="Gene3D" id="3.40.50.11190">
    <property type="match status" value="1"/>
</dbReference>
<keyword evidence="5" id="KW-1185">Reference proteome</keyword>
<dbReference type="PANTHER" id="PTHR43415:SF3">
    <property type="entry name" value="GNAT-FAMILY ACETYLTRANSFERASE"/>
    <property type="match status" value="1"/>
</dbReference>
<protein>
    <submittedName>
        <fullName evidence="4">UDP-2,4-diacetamido-2,4, 6-trideoxy-beta-L-altropyranose hydrolase</fullName>
    </submittedName>
</protein>
<evidence type="ECO:0000259" key="3">
    <source>
        <dbReference type="PROSITE" id="PS51186"/>
    </source>
</evidence>